<comment type="cofactor">
    <cofactor evidence="8">
        <name>(6R)-5,10-methylene-5,6,7,8-tetrahydrofolate</name>
        <dbReference type="ChEBI" id="CHEBI:15636"/>
    </cofactor>
    <text evidence="8">Binds 1 5,10-methenyltetrahydrofolate (MTHF) per subunit.</text>
</comment>
<evidence type="ECO:0000256" key="7">
    <source>
        <dbReference type="PIRSR" id="PIRSR602081-2"/>
    </source>
</evidence>
<dbReference type="PRINTS" id="PR00147">
    <property type="entry name" value="DNAPHOTLYASE"/>
</dbReference>
<organism evidence="10 11">
    <name type="scientific">Aurantibacter aestuarii</name>
    <dbReference type="NCBI Taxonomy" id="1266046"/>
    <lineage>
        <taxon>Bacteria</taxon>
        <taxon>Pseudomonadati</taxon>
        <taxon>Bacteroidota</taxon>
        <taxon>Flavobacteriia</taxon>
        <taxon>Flavobacteriales</taxon>
        <taxon>Flavobacteriaceae</taxon>
        <taxon>Aurantibacter</taxon>
    </lineage>
</organism>
<dbReference type="Pfam" id="PF03441">
    <property type="entry name" value="FAD_binding_7"/>
    <property type="match status" value="1"/>
</dbReference>
<dbReference type="SUPFAM" id="SSF48173">
    <property type="entry name" value="Cryptochrome/photolyase FAD-binding domain"/>
    <property type="match status" value="1"/>
</dbReference>
<reference evidence="10 11" key="1">
    <citation type="submission" date="2018-03" db="EMBL/GenBank/DDBJ databases">
        <title>Mesoflavibacter sp. HG37 and Mesoflavibacter sp. HG96 sp.nov., two marine bacteria isolated from seawater of Western Pacific Ocean.</title>
        <authorList>
            <person name="Cheng H."/>
            <person name="Wu Y.-H."/>
            <person name="Guo L.-L."/>
            <person name="Xu X.-W."/>
        </authorList>
    </citation>
    <scope>NUCLEOTIDE SEQUENCE [LARGE SCALE GENOMIC DNA]</scope>
    <source>
        <strain evidence="10 11">KCTC 32269</strain>
    </source>
</reference>
<comment type="similarity">
    <text evidence="1 8">Belongs to the DNA photolyase class-1 family.</text>
</comment>
<dbReference type="Gene3D" id="1.25.40.80">
    <property type="match status" value="1"/>
</dbReference>
<evidence type="ECO:0000313" key="10">
    <source>
        <dbReference type="EMBL" id="PSG88339.1"/>
    </source>
</evidence>
<dbReference type="InterPro" id="IPR036134">
    <property type="entry name" value="Crypto/Photolyase_FAD-like_sf"/>
</dbReference>
<evidence type="ECO:0000256" key="1">
    <source>
        <dbReference type="ARBA" id="ARBA00005862"/>
    </source>
</evidence>
<dbReference type="InterPro" id="IPR005101">
    <property type="entry name" value="Cryptochr/Photolyase_FAD-bd"/>
</dbReference>
<dbReference type="Gene3D" id="3.40.50.620">
    <property type="entry name" value="HUPs"/>
    <property type="match status" value="1"/>
</dbReference>
<feature type="site" description="Electron transfer via tryptophanyl radical" evidence="7">
    <location>
        <position position="321"/>
    </location>
</feature>
<protein>
    <recommendedName>
        <fullName evidence="2 8">Cryptochrome DASH</fullName>
    </recommendedName>
</protein>
<proteinExistence type="inferred from homology"/>
<dbReference type="Pfam" id="PF00875">
    <property type="entry name" value="DNA_photolyase"/>
    <property type="match status" value="1"/>
</dbReference>
<feature type="binding site" evidence="6">
    <location>
        <begin position="250"/>
        <end position="254"/>
    </location>
    <ligand>
        <name>FAD</name>
        <dbReference type="ChEBI" id="CHEBI:57692"/>
    </ligand>
</feature>
<keyword evidence="5 8" id="KW-0157">Chromophore</keyword>
<keyword evidence="3 6" id="KW-0285">Flavoprotein</keyword>
<dbReference type="GO" id="GO:0000719">
    <property type="term" value="P:photoreactive repair"/>
    <property type="evidence" value="ECO:0007669"/>
    <property type="project" value="TreeGrafter"/>
</dbReference>
<gene>
    <name evidence="10" type="ORF">C7H52_08540</name>
</gene>
<dbReference type="Proteomes" id="UP000238426">
    <property type="component" value="Unassembled WGS sequence"/>
</dbReference>
<name>A0A2T1N901_9FLAO</name>
<keyword evidence="4 6" id="KW-0274">FAD</keyword>
<feature type="binding site" evidence="6">
    <location>
        <position position="237"/>
    </location>
    <ligand>
        <name>FAD</name>
        <dbReference type="ChEBI" id="CHEBI:57692"/>
    </ligand>
</feature>
<comment type="cofactor">
    <cofactor evidence="6 8">
        <name>FAD</name>
        <dbReference type="ChEBI" id="CHEBI:57692"/>
    </cofactor>
    <text evidence="6 8">Binds 1 FAD per subunit.</text>
</comment>
<accession>A0A2T1N901</accession>
<evidence type="ECO:0000256" key="6">
    <source>
        <dbReference type="PIRSR" id="PIRSR602081-1"/>
    </source>
</evidence>
<dbReference type="PANTHER" id="PTHR11455">
    <property type="entry name" value="CRYPTOCHROME"/>
    <property type="match status" value="1"/>
</dbReference>
<evidence type="ECO:0000313" key="11">
    <source>
        <dbReference type="Proteomes" id="UP000238426"/>
    </source>
</evidence>
<dbReference type="AlphaFoldDB" id="A0A2T1N901"/>
<comment type="function">
    <text evidence="8">May have a photoreceptor function.</text>
</comment>
<dbReference type="GO" id="GO:0003677">
    <property type="term" value="F:DNA binding"/>
    <property type="evidence" value="ECO:0007669"/>
    <property type="project" value="TreeGrafter"/>
</dbReference>
<dbReference type="InterPro" id="IPR014133">
    <property type="entry name" value="Cry_DASH"/>
</dbReference>
<dbReference type="GO" id="GO:0003904">
    <property type="term" value="F:deoxyribodipyrimidine photo-lyase activity"/>
    <property type="evidence" value="ECO:0007669"/>
    <property type="project" value="TreeGrafter"/>
</dbReference>
<feature type="domain" description="Photolyase/cryptochrome alpha/beta" evidence="9">
    <location>
        <begin position="7"/>
        <end position="140"/>
    </location>
</feature>
<dbReference type="EMBL" id="PXOQ01000009">
    <property type="protein sequence ID" value="PSG88339.1"/>
    <property type="molecule type" value="Genomic_DNA"/>
</dbReference>
<evidence type="ECO:0000256" key="8">
    <source>
        <dbReference type="RuleBase" id="RU367151"/>
    </source>
</evidence>
<dbReference type="Gene3D" id="1.10.579.10">
    <property type="entry name" value="DNA Cyclobutane Dipyrimidine Photolyase, subunit A, domain 3"/>
    <property type="match status" value="1"/>
</dbReference>
<dbReference type="OrthoDB" id="9772484at2"/>
<dbReference type="InterPro" id="IPR006050">
    <property type="entry name" value="DNA_photolyase_N"/>
</dbReference>
<evidence type="ECO:0000256" key="5">
    <source>
        <dbReference type="ARBA" id="ARBA00022991"/>
    </source>
</evidence>
<keyword evidence="11" id="KW-1185">Reference proteome</keyword>
<dbReference type="InterPro" id="IPR036155">
    <property type="entry name" value="Crypto/Photolyase_N_sf"/>
</dbReference>
<dbReference type="PANTHER" id="PTHR11455:SF22">
    <property type="entry name" value="CRYPTOCHROME DASH"/>
    <property type="match status" value="1"/>
</dbReference>
<dbReference type="RefSeq" id="WP_106463477.1">
    <property type="nucleotide sequence ID" value="NZ_PXOQ01000009.1"/>
</dbReference>
<feature type="site" description="Electron transfer via tryptophanyl radical" evidence="7">
    <location>
        <position position="374"/>
    </location>
</feature>
<feature type="binding site" evidence="6">
    <location>
        <begin position="387"/>
        <end position="389"/>
    </location>
    <ligand>
        <name>FAD</name>
        <dbReference type="ChEBI" id="CHEBI:57692"/>
    </ligand>
</feature>
<evidence type="ECO:0000256" key="2">
    <source>
        <dbReference type="ARBA" id="ARBA00017881"/>
    </source>
</evidence>
<sequence length="437" mass="51668">MQKTKEKISLVWFTTNLRTQDNKVLSEAIANSDKVIAAYCFDPKHYALNNYGFKKTERYRAQFLIETVKELKENLEKLNISLYVAQKPTEEFLLELQESFQFTSIYFQKEWTQEEQDILQLVKDNLPDSVSFNSYYDQFLYHPEDISLEVSEIPKIFTHFRKHVEKQCEVKSEIKTLKPLNPTNLVENNFTVPTLTDLGLESFTTHPNTAFSFKGGENEALKRLESYFFKTKQLGVYKKTRNGLIGENYSSKFSAWLANGSISARTIYWKVKEFESKEFKNESTYWLIFELLWRDYFKYISLKHGNNLFKLGGILQKDYTWRTQEKDINKWINGETKETFVNANMIELNKTGFMSNRGRQNVASYFAKSLELDWRIGASYFESYLIDYDVHSNYGNWLYVSGVGNDPRDRKFNVKLQAERYDSQGNYQRLWLQNTLF</sequence>
<evidence type="ECO:0000259" key="9">
    <source>
        <dbReference type="PROSITE" id="PS51645"/>
    </source>
</evidence>
<evidence type="ECO:0000256" key="3">
    <source>
        <dbReference type="ARBA" id="ARBA00022630"/>
    </source>
</evidence>
<dbReference type="SUPFAM" id="SSF52425">
    <property type="entry name" value="Cryptochrome/photolyase, N-terminal domain"/>
    <property type="match status" value="1"/>
</dbReference>
<dbReference type="NCBIfam" id="TIGR02765">
    <property type="entry name" value="crypto_DASH"/>
    <property type="match status" value="1"/>
</dbReference>
<dbReference type="InterPro" id="IPR014729">
    <property type="entry name" value="Rossmann-like_a/b/a_fold"/>
</dbReference>
<dbReference type="GO" id="GO:0071949">
    <property type="term" value="F:FAD binding"/>
    <property type="evidence" value="ECO:0007669"/>
    <property type="project" value="TreeGrafter"/>
</dbReference>
<evidence type="ECO:0000256" key="4">
    <source>
        <dbReference type="ARBA" id="ARBA00022827"/>
    </source>
</evidence>
<dbReference type="InterPro" id="IPR002081">
    <property type="entry name" value="Cryptochrome/DNA_photolyase_1"/>
</dbReference>
<comment type="caution">
    <text evidence="10">The sequence shown here is derived from an EMBL/GenBank/DDBJ whole genome shotgun (WGS) entry which is preliminary data.</text>
</comment>
<feature type="site" description="Electron transfer via tryptophanyl radical" evidence="7">
    <location>
        <position position="397"/>
    </location>
</feature>
<dbReference type="PROSITE" id="PS51645">
    <property type="entry name" value="PHR_CRY_ALPHA_BETA"/>
    <property type="match status" value="1"/>
</dbReference>